<keyword evidence="1" id="KW-0472">Membrane</keyword>
<name>A0A1Q8Q318_9BACI</name>
<evidence type="ECO:0000256" key="1">
    <source>
        <dbReference type="SAM" id="Phobius"/>
    </source>
</evidence>
<protein>
    <submittedName>
        <fullName evidence="2">Uncharacterized protein</fullName>
    </submittedName>
</protein>
<evidence type="ECO:0000313" key="3">
    <source>
        <dbReference type="Proteomes" id="UP000185568"/>
    </source>
</evidence>
<keyword evidence="1" id="KW-0812">Transmembrane</keyword>
<feature type="transmembrane region" description="Helical" evidence="1">
    <location>
        <begin position="294"/>
        <end position="313"/>
    </location>
</feature>
<dbReference type="Proteomes" id="UP000185568">
    <property type="component" value="Unassembled WGS sequence"/>
</dbReference>
<feature type="transmembrane region" description="Helical" evidence="1">
    <location>
        <begin position="228"/>
        <end position="246"/>
    </location>
</feature>
<feature type="transmembrane region" description="Helical" evidence="1">
    <location>
        <begin position="55"/>
        <end position="75"/>
    </location>
</feature>
<comment type="caution">
    <text evidence="2">The sequence shown here is derived from an EMBL/GenBank/DDBJ whole genome shotgun (WGS) entry which is preliminary data.</text>
</comment>
<keyword evidence="1" id="KW-1133">Transmembrane helix</keyword>
<accession>A0A1Q8Q318</accession>
<reference evidence="2 3" key="1">
    <citation type="submission" date="2016-12" db="EMBL/GenBank/DDBJ databases">
        <title>Domibacillus antri genome sequencing.</title>
        <authorList>
            <person name="Verma A."/>
            <person name="Krishnamurthi S."/>
        </authorList>
    </citation>
    <scope>NUCLEOTIDE SEQUENCE [LARGE SCALE GENOMIC DNA]</scope>
    <source>
        <strain evidence="2 3">XD80</strain>
    </source>
</reference>
<keyword evidence="3" id="KW-1185">Reference proteome</keyword>
<dbReference type="RefSeq" id="WP_075399207.1">
    <property type="nucleotide sequence ID" value="NZ_MSDU01000033.1"/>
</dbReference>
<dbReference type="AlphaFoldDB" id="A0A1Q8Q318"/>
<dbReference type="EMBL" id="MSDU01000033">
    <property type="protein sequence ID" value="OLN21736.1"/>
    <property type="molecule type" value="Genomic_DNA"/>
</dbReference>
<feature type="transmembrane region" description="Helical" evidence="1">
    <location>
        <begin position="190"/>
        <end position="208"/>
    </location>
</feature>
<feature type="transmembrane region" description="Helical" evidence="1">
    <location>
        <begin position="96"/>
        <end position="116"/>
    </location>
</feature>
<dbReference type="OrthoDB" id="2734473at2"/>
<dbReference type="GO" id="GO:0016020">
    <property type="term" value="C:membrane"/>
    <property type="evidence" value="ECO:0007669"/>
    <property type="project" value="UniProtKB-SubCell"/>
</dbReference>
<sequence>MHRVILGLCLFFVLLIVKSPMVRGSRIDASYGAMIMAIGIFLIDAAPRFDIPFVFPAYLIDFSLFAIWLILIFSFMRAAFKGVFRRRYLTHPVQSFAVGTWVASTSILCLVLYYHYPFFKNIIFTIAVLNTGLLVFYLSLCLKCYKVIFSANYYERVHGIVFLSTVSTQSLIILFNTLFEHPILLNMSRAAILIGLIFYFVNFALMIVRFKSFHSHQLSDGWKNTNCIVHGAMSITGIASIISGALPMKLIFFMWIWAAVLFVIIEGIELRRLYVRLNKYSFNEAIGRYHVSQWARNFTFGTFYFFTLNINLSGHHPIFLHIQNIVIQSGIPVLVTLLAIETILFFKDTLPWQESRKQIVQKRA</sequence>
<organism evidence="2 3">
    <name type="scientific">Domibacillus antri</name>
    <dbReference type="NCBI Taxonomy" id="1714264"/>
    <lineage>
        <taxon>Bacteria</taxon>
        <taxon>Bacillati</taxon>
        <taxon>Bacillota</taxon>
        <taxon>Bacilli</taxon>
        <taxon>Bacillales</taxon>
        <taxon>Bacillaceae</taxon>
        <taxon>Domibacillus</taxon>
    </lineage>
</organism>
<feature type="transmembrane region" description="Helical" evidence="1">
    <location>
        <begin position="325"/>
        <end position="346"/>
    </location>
</feature>
<feature type="transmembrane region" description="Helical" evidence="1">
    <location>
        <begin position="157"/>
        <end position="178"/>
    </location>
</feature>
<feature type="transmembrane region" description="Helical" evidence="1">
    <location>
        <begin position="252"/>
        <end position="274"/>
    </location>
</feature>
<proteinExistence type="predicted"/>
<dbReference type="Gene3D" id="1.50.10.150">
    <property type="entry name" value="Voltage-dependent anion channel"/>
    <property type="match status" value="1"/>
</dbReference>
<gene>
    <name evidence="2" type="ORF">BTO30_13275</name>
</gene>
<dbReference type="InterPro" id="IPR038665">
    <property type="entry name" value="Voltage-dep_anion_channel_sf"/>
</dbReference>
<dbReference type="GO" id="GO:0055085">
    <property type="term" value="P:transmembrane transport"/>
    <property type="evidence" value="ECO:0007669"/>
    <property type="project" value="InterPro"/>
</dbReference>
<feature type="transmembrane region" description="Helical" evidence="1">
    <location>
        <begin position="122"/>
        <end position="145"/>
    </location>
</feature>
<evidence type="ECO:0000313" key="2">
    <source>
        <dbReference type="EMBL" id="OLN21736.1"/>
    </source>
</evidence>